<evidence type="ECO:0000313" key="8">
    <source>
        <dbReference type="EMBL" id="KAF4443571.1"/>
    </source>
</evidence>
<keyword evidence="4 7" id="KW-1133">Transmembrane helix</keyword>
<dbReference type="InterPro" id="IPR036259">
    <property type="entry name" value="MFS_trans_sf"/>
</dbReference>
<evidence type="ECO:0000256" key="2">
    <source>
        <dbReference type="ARBA" id="ARBA00022448"/>
    </source>
</evidence>
<keyword evidence="2" id="KW-0813">Transport</keyword>
<dbReference type="SUPFAM" id="SSF103473">
    <property type="entry name" value="MFS general substrate transporter"/>
    <property type="match status" value="1"/>
</dbReference>
<feature type="transmembrane region" description="Helical" evidence="7">
    <location>
        <begin position="12"/>
        <end position="36"/>
    </location>
</feature>
<gene>
    <name evidence="8" type="ORF">FALBO_17260</name>
</gene>
<dbReference type="GO" id="GO:0022857">
    <property type="term" value="F:transmembrane transporter activity"/>
    <property type="evidence" value="ECO:0007669"/>
    <property type="project" value="InterPro"/>
</dbReference>
<dbReference type="AlphaFoldDB" id="A0A8H4K559"/>
<evidence type="ECO:0000256" key="3">
    <source>
        <dbReference type="ARBA" id="ARBA00022692"/>
    </source>
</evidence>
<dbReference type="EMBL" id="JAADYS010003731">
    <property type="protein sequence ID" value="KAF4443571.1"/>
    <property type="molecule type" value="Genomic_DNA"/>
</dbReference>
<keyword evidence="6" id="KW-0325">Glycoprotein</keyword>
<evidence type="ECO:0000313" key="9">
    <source>
        <dbReference type="Proteomes" id="UP000554235"/>
    </source>
</evidence>
<keyword evidence="5 7" id="KW-0472">Membrane</keyword>
<keyword evidence="3 7" id="KW-0812">Transmembrane</keyword>
<feature type="transmembrane region" description="Helical" evidence="7">
    <location>
        <begin position="188"/>
        <end position="208"/>
    </location>
</feature>
<organism evidence="8 9">
    <name type="scientific">Fusarium albosuccineum</name>
    <dbReference type="NCBI Taxonomy" id="1237068"/>
    <lineage>
        <taxon>Eukaryota</taxon>
        <taxon>Fungi</taxon>
        <taxon>Dikarya</taxon>
        <taxon>Ascomycota</taxon>
        <taxon>Pezizomycotina</taxon>
        <taxon>Sordariomycetes</taxon>
        <taxon>Hypocreomycetidae</taxon>
        <taxon>Hypocreales</taxon>
        <taxon>Nectriaceae</taxon>
        <taxon>Fusarium</taxon>
        <taxon>Fusarium decemcellulare species complex</taxon>
    </lineage>
</organism>
<dbReference type="InterPro" id="IPR011701">
    <property type="entry name" value="MFS"/>
</dbReference>
<dbReference type="GO" id="GO:0016020">
    <property type="term" value="C:membrane"/>
    <property type="evidence" value="ECO:0007669"/>
    <property type="project" value="UniProtKB-SubCell"/>
</dbReference>
<dbReference type="Proteomes" id="UP000554235">
    <property type="component" value="Unassembled WGS sequence"/>
</dbReference>
<proteinExistence type="predicted"/>
<feature type="transmembrane region" description="Helical" evidence="7">
    <location>
        <begin position="48"/>
        <end position="69"/>
    </location>
</feature>
<evidence type="ECO:0000256" key="1">
    <source>
        <dbReference type="ARBA" id="ARBA00004141"/>
    </source>
</evidence>
<comment type="subcellular location">
    <subcellularLocation>
        <location evidence="1">Membrane</location>
        <topology evidence="1">Multi-pass membrane protein</topology>
    </subcellularLocation>
</comment>
<dbReference type="OrthoDB" id="2130629at2759"/>
<evidence type="ECO:0000256" key="5">
    <source>
        <dbReference type="ARBA" id="ARBA00023136"/>
    </source>
</evidence>
<evidence type="ECO:0000256" key="4">
    <source>
        <dbReference type="ARBA" id="ARBA00022989"/>
    </source>
</evidence>
<sequence length="211" mass="22860">MRMSMFRKRQFSALFVLVGCFYASFNGFLVFVTYFYQDYLGLDELQAALRFLPAGISGLLVSFAVFPALKHLPSFIVLFLGLLCNILPPFLFALPSIPPSTTYWAWGFPAMCLCMSVEIVWPVFSLLTAKSLPQEDQSLGGGLLQTVNNVGRALGLAVATAVQTAVTGDSDNGKGLEANLKGLRAAQWVNFGLAAAAILVTLTFFRGLGRA</sequence>
<dbReference type="Gene3D" id="1.20.1250.20">
    <property type="entry name" value="MFS general substrate transporter like domains"/>
    <property type="match status" value="1"/>
</dbReference>
<dbReference type="Pfam" id="PF07690">
    <property type="entry name" value="MFS_1"/>
    <property type="match status" value="1"/>
</dbReference>
<feature type="transmembrane region" description="Helical" evidence="7">
    <location>
        <begin position="103"/>
        <end position="124"/>
    </location>
</feature>
<comment type="caution">
    <text evidence="8">The sequence shown here is derived from an EMBL/GenBank/DDBJ whole genome shotgun (WGS) entry which is preliminary data.</text>
</comment>
<evidence type="ECO:0000256" key="7">
    <source>
        <dbReference type="SAM" id="Phobius"/>
    </source>
</evidence>
<protein>
    <submittedName>
        <fullName evidence="8">Drug resistance</fullName>
    </submittedName>
</protein>
<dbReference type="PANTHER" id="PTHR42718:SF9">
    <property type="entry name" value="MAJOR FACILITATOR SUPERFAMILY MULTIDRUG TRANSPORTER MFSC"/>
    <property type="match status" value="1"/>
</dbReference>
<name>A0A8H4K559_9HYPO</name>
<keyword evidence="9" id="KW-1185">Reference proteome</keyword>
<reference evidence="8 9" key="1">
    <citation type="submission" date="2020-01" db="EMBL/GenBank/DDBJ databases">
        <title>Identification and distribution of gene clusters putatively required for synthesis of sphingolipid metabolism inhibitors in phylogenetically diverse species of the filamentous fungus Fusarium.</title>
        <authorList>
            <person name="Kim H.-S."/>
            <person name="Busman M."/>
            <person name="Brown D.W."/>
            <person name="Divon H."/>
            <person name="Uhlig S."/>
            <person name="Proctor R.H."/>
        </authorList>
    </citation>
    <scope>NUCLEOTIDE SEQUENCE [LARGE SCALE GENOMIC DNA]</scope>
    <source>
        <strain evidence="8 9">NRRL 20459</strain>
    </source>
</reference>
<dbReference type="PROSITE" id="PS51257">
    <property type="entry name" value="PROKAR_LIPOPROTEIN"/>
    <property type="match status" value="1"/>
</dbReference>
<accession>A0A8H4K559</accession>
<dbReference type="PANTHER" id="PTHR42718">
    <property type="entry name" value="MAJOR FACILITATOR SUPERFAMILY MULTIDRUG TRANSPORTER MFSC"/>
    <property type="match status" value="1"/>
</dbReference>
<evidence type="ECO:0000256" key="6">
    <source>
        <dbReference type="ARBA" id="ARBA00023180"/>
    </source>
</evidence>
<feature type="transmembrane region" description="Helical" evidence="7">
    <location>
        <begin position="76"/>
        <end position="97"/>
    </location>
</feature>